<reference evidence="1" key="1">
    <citation type="submission" date="2021-01" db="EMBL/GenBank/DDBJ databases">
        <title>Whole genome shotgun sequence of Sphaerimonospora thailandensis NBRC 107569.</title>
        <authorList>
            <person name="Komaki H."/>
            <person name="Tamura T."/>
        </authorList>
    </citation>
    <scope>NUCLEOTIDE SEQUENCE</scope>
    <source>
        <strain evidence="1">NBRC 107569</strain>
    </source>
</reference>
<organism evidence="1 2">
    <name type="scientific">Sphaerimonospora thailandensis</name>
    <dbReference type="NCBI Taxonomy" id="795644"/>
    <lineage>
        <taxon>Bacteria</taxon>
        <taxon>Bacillati</taxon>
        <taxon>Actinomycetota</taxon>
        <taxon>Actinomycetes</taxon>
        <taxon>Streptosporangiales</taxon>
        <taxon>Streptosporangiaceae</taxon>
        <taxon>Sphaerimonospora</taxon>
    </lineage>
</organism>
<evidence type="ECO:0000313" key="1">
    <source>
        <dbReference type="EMBL" id="GIH69572.1"/>
    </source>
</evidence>
<keyword evidence="2" id="KW-1185">Reference proteome</keyword>
<comment type="caution">
    <text evidence="1">The sequence shown here is derived from an EMBL/GenBank/DDBJ whole genome shotgun (WGS) entry which is preliminary data.</text>
</comment>
<protein>
    <submittedName>
        <fullName evidence="1">Uncharacterized protein</fullName>
    </submittedName>
</protein>
<name>A0A8J3VYL3_9ACTN</name>
<proteinExistence type="predicted"/>
<gene>
    <name evidence="1" type="ORF">Mth01_18250</name>
</gene>
<dbReference type="EMBL" id="BOOG01000016">
    <property type="protein sequence ID" value="GIH69572.1"/>
    <property type="molecule type" value="Genomic_DNA"/>
</dbReference>
<sequence length="317" mass="34357">MALRAAFGVCKADEVETLIRAILTGEKDQLGQIPAADVAKLILGLQQALAAAASTVVRQRRKGVTGRHPAAIEAASRLAFRGVEPGSVQTLFALPDLGADADGDSFEFGDIPDLAQLAFDRLVRSFSSSDPDPTLARAIAKLGDELNVGSGGRTLRLVSGNGMSSGILDHSVRVRMNRYIRKQPVQRDDVLVGSLVEADFERHTARLQPAAGPPVQVTFPEEMADAVQECLRRITEFTGNVTFDPGSLVALKIELDRLSAADPLELEIESDSFWHHQTVDQLAREQGVRGPQRIEDLHTDLKLTSEEIEAFFAVVDE</sequence>
<dbReference type="AlphaFoldDB" id="A0A8J3VYL3"/>
<accession>A0A8J3VYL3</accession>
<evidence type="ECO:0000313" key="2">
    <source>
        <dbReference type="Proteomes" id="UP000610966"/>
    </source>
</evidence>
<dbReference type="Proteomes" id="UP000610966">
    <property type="component" value="Unassembled WGS sequence"/>
</dbReference>